<feature type="compositionally biased region" description="Low complexity" evidence="4">
    <location>
        <begin position="388"/>
        <end position="402"/>
    </location>
</feature>
<name>A0ABD3Q3G9_9STRA</name>
<dbReference type="InterPro" id="IPR028307">
    <property type="entry name" value="Lin-54_fam"/>
</dbReference>
<feature type="compositionally biased region" description="Polar residues" evidence="4">
    <location>
        <begin position="1"/>
        <end position="16"/>
    </location>
</feature>
<proteinExistence type="inferred from homology"/>
<dbReference type="AlphaFoldDB" id="A0ABD3Q3G9"/>
<evidence type="ECO:0000313" key="7">
    <source>
        <dbReference type="Proteomes" id="UP001516023"/>
    </source>
</evidence>
<feature type="domain" description="CRC" evidence="5">
    <location>
        <begin position="1"/>
        <end position="100"/>
    </location>
</feature>
<organism evidence="6 7">
    <name type="scientific">Cyclotella cryptica</name>
    <dbReference type="NCBI Taxonomy" id="29204"/>
    <lineage>
        <taxon>Eukaryota</taxon>
        <taxon>Sar</taxon>
        <taxon>Stramenopiles</taxon>
        <taxon>Ochrophyta</taxon>
        <taxon>Bacillariophyta</taxon>
        <taxon>Coscinodiscophyceae</taxon>
        <taxon>Thalassiosirophycidae</taxon>
        <taxon>Stephanodiscales</taxon>
        <taxon>Stephanodiscaceae</taxon>
        <taxon>Cyclotella</taxon>
    </lineage>
</organism>
<feature type="compositionally biased region" description="Basic and acidic residues" evidence="4">
    <location>
        <begin position="615"/>
        <end position="636"/>
    </location>
</feature>
<dbReference type="EMBL" id="JABMIG020000075">
    <property type="protein sequence ID" value="KAL3795038.1"/>
    <property type="molecule type" value="Genomic_DNA"/>
</dbReference>
<comment type="similarity">
    <text evidence="2">Belongs to the lin-54 family.</text>
</comment>
<evidence type="ECO:0000313" key="6">
    <source>
        <dbReference type="EMBL" id="KAL3795038.1"/>
    </source>
</evidence>
<feature type="compositionally biased region" description="Basic residues" evidence="4">
    <location>
        <begin position="144"/>
        <end position="155"/>
    </location>
</feature>
<reference evidence="6 7" key="1">
    <citation type="journal article" date="2020" name="G3 (Bethesda)">
        <title>Improved Reference Genome for Cyclotella cryptica CCMP332, a Model for Cell Wall Morphogenesis, Salinity Adaptation, and Lipid Production in Diatoms (Bacillariophyta).</title>
        <authorList>
            <person name="Roberts W.R."/>
            <person name="Downey K.M."/>
            <person name="Ruck E.C."/>
            <person name="Traller J.C."/>
            <person name="Alverson A.J."/>
        </authorList>
    </citation>
    <scope>NUCLEOTIDE SEQUENCE [LARGE SCALE GENOMIC DNA]</scope>
    <source>
        <strain evidence="6 7">CCMP332</strain>
    </source>
</reference>
<dbReference type="Proteomes" id="UP001516023">
    <property type="component" value="Unassembled WGS sequence"/>
</dbReference>
<dbReference type="SMART" id="SM01114">
    <property type="entry name" value="CXC"/>
    <property type="match status" value="1"/>
</dbReference>
<dbReference type="PANTHER" id="PTHR12446">
    <property type="entry name" value="TESMIN/TSO1-RELATED"/>
    <property type="match status" value="1"/>
</dbReference>
<evidence type="ECO:0000259" key="5">
    <source>
        <dbReference type="PROSITE" id="PS51634"/>
    </source>
</evidence>
<sequence>MSETPSAADPVTQNAGESAIPEEVGAKDDVTPPNEASGDPSPLQSVNATNDDATSVPALPAVASCACIKTRCLKLYCECFSRGQRCAESCECNDCRNNDEHGEERIEAIKMALERKPNAFNDEIKRQVGWDPEQPRIATSSGSKRGRPRGSVKKNKAGDVDLDNVTPNKRRRGRPRKDASLDNLPTINATQPPPEAIPFTTETYPQLAIDDSADYSHLATSFTRPLFLPTDSSTSLPLQIAYSHHQAAKHERKLAQTKKNAVLEEYKKIREKYLEKKLELSLADDEVQRCNRLTGAWTRKVFDLELEEPCAWNENLKRLKKFKEENAGRLPPKTPGRASEGEERELALWIEKIRGQKVQQDEEDVNDGVSDDVKDEPTEAPDAPAPTAPESTEATSETAPSTVKPKKPNVDLADYPHRIESLEQLGVHFRSKSSNRFEIMFQKLLDYKEEHGTLRFPSDEQCAASRDEEFIALQKWVKSQVLNFRYSKKKTDPAIVKRFLDIGFSFEKWYAKPGKKKKMDSKFDEIAKNMAEGVEPGDDDDNEEREEEEEEDGDNGEEEEEYEQEMDDGEDEDQEMEDGEYEEQKMEDGDDEEQKMEDGDDEEQKFEGGDDEELKFDGGGHEEQKIGDSDHEEQHMENIQIDIDL</sequence>
<evidence type="ECO:0000256" key="4">
    <source>
        <dbReference type="SAM" id="MobiDB-lite"/>
    </source>
</evidence>
<gene>
    <name evidence="6" type="ORF">HJC23_006359</name>
</gene>
<feature type="region of interest" description="Disordered" evidence="4">
    <location>
        <begin position="1"/>
        <end position="49"/>
    </location>
</feature>
<accession>A0ABD3Q3G9</accession>
<feature type="region of interest" description="Disordered" evidence="4">
    <location>
        <begin position="118"/>
        <end position="197"/>
    </location>
</feature>
<dbReference type="Pfam" id="PF03638">
    <property type="entry name" value="TCR"/>
    <property type="match status" value="1"/>
</dbReference>
<dbReference type="InterPro" id="IPR005172">
    <property type="entry name" value="CRC"/>
</dbReference>
<feature type="region of interest" description="Disordered" evidence="4">
    <location>
        <begin position="357"/>
        <end position="410"/>
    </location>
</feature>
<keyword evidence="3" id="KW-0539">Nucleus</keyword>
<dbReference type="PANTHER" id="PTHR12446:SF34">
    <property type="entry name" value="PROTEIN LIN-54 HOMOLOG"/>
    <property type="match status" value="1"/>
</dbReference>
<feature type="compositionally biased region" description="Acidic residues" evidence="4">
    <location>
        <begin position="361"/>
        <end position="370"/>
    </location>
</feature>
<keyword evidence="7" id="KW-1185">Reference proteome</keyword>
<evidence type="ECO:0000256" key="2">
    <source>
        <dbReference type="ARBA" id="ARBA00007267"/>
    </source>
</evidence>
<evidence type="ECO:0000256" key="1">
    <source>
        <dbReference type="ARBA" id="ARBA00004123"/>
    </source>
</evidence>
<feature type="compositionally biased region" description="Basic and acidic residues" evidence="4">
    <location>
        <begin position="118"/>
        <end position="128"/>
    </location>
</feature>
<feature type="compositionally biased region" description="Acidic residues" evidence="4">
    <location>
        <begin position="588"/>
        <end position="614"/>
    </location>
</feature>
<dbReference type="PROSITE" id="PS51634">
    <property type="entry name" value="CRC"/>
    <property type="match status" value="1"/>
</dbReference>
<evidence type="ECO:0000256" key="3">
    <source>
        <dbReference type="ARBA" id="ARBA00023242"/>
    </source>
</evidence>
<protein>
    <recommendedName>
        <fullName evidence="5">CRC domain-containing protein</fullName>
    </recommendedName>
</protein>
<feature type="region of interest" description="Disordered" evidence="4">
    <location>
        <begin position="530"/>
        <end position="645"/>
    </location>
</feature>
<dbReference type="InterPro" id="IPR033467">
    <property type="entry name" value="Tesmin/TSO1-like_CXC"/>
</dbReference>
<comment type="caution">
    <text evidence="6">The sequence shown here is derived from an EMBL/GenBank/DDBJ whole genome shotgun (WGS) entry which is preliminary data.</text>
</comment>
<feature type="compositionally biased region" description="Acidic residues" evidence="4">
    <location>
        <begin position="535"/>
        <end position="581"/>
    </location>
</feature>
<comment type="subcellular location">
    <subcellularLocation>
        <location evidence="1">Nucleus</location>
    </subcellularLocation>
</comment>
<dbReference type="GO" id="GO:0005634">
    <property type="term" value="C:nucleus"/>
    <property type="evidence" value="ECO:0007669"/>
    <property type="project" value="UniProtKB-SubCell"/>
</dbReference>